<evidence type="ECO:0000313" key="2">
    <source>
        <dbReference type="EMBL" id="CAG5110941.1"/>
    </source>
</evidence>
<evidence type="ECO:0000313" key="3">
    <source>
        <dbReference type="Proteomes" id="UP001158576"/>
    </source>
</evidence>
<reference evidence="2 3" key="1">
    <citation type="submission" date="2021-04" db="EMBL/GenBank/DDBJ databases">
        <authorList>
            <person name="Bliznina A."/>
        </authorList>
    </citation>
    <scope>NUCLEOTIDE SEQUENCE [LARGE SCALE GENOMIC DNA]</scope>
</reference>
<protein>
    <submittedName>
        <fullName evidence="2">Oidioi.mRNA.OKI2018_I69.chr2.g5288.t1.cds</fullName>
    </submittedName>
</protein>
<gene>
    <name evidence="2" type="ORF">OKIOD_LOCUS14053</name>
</gene>
<organism evidence="2 3">
    <name type="scientific">Oikopleura dioica</name>
    <name type="common">Tunicate</name>
    <dbReference type="NCBI Taxonomy" id="34765"/>
    <lineage>
        <taxon>Eukaryota</taxon>
        <taxon>Metazoa</taxon>
        <taxon>Chordata</taxon>
        <taxon>Tunicata</taxon>
        <taxon>Appendicularia</taxon>
        <taxon>Copelata</taxon>
        <taxon>Oikopleuridae</taxon>
        <taxon>Oikopleura</taxon>
    </lineage>
</organism>
<feature type="signal peptide" evidence="1">
    <location>
        <begin position="1"/>
        <end position="18"/>
    </location>
</feature>
<keyword evidence="1" id="KW-0732">Signal</keyword>
<proteinExistence type="predicted"/>
<dbReference type="Proteomes" id="UP001158576">
    <property type="component" value="Chromosome 2"/>
</dbReference>
<sequence>MRFFLTFIGACFVNACLAQNPATTPSTTTIAAARNLKLVDDILRTYQKPSQVAIIIEQSVKQGYLFYLSAKNYGEEWKALFDDGFNDTDIEVITHDLRVLLEEVEFFAQWMIRDGEDLIHPWVNYTSRDLIDAKLFNYTFGAGELIEIVGQTSFRTIKIVEEATLDVNRWIRNWEGVSQGNTTFTFSFVSSMFRDLRTWSELLLEDFRIASLKLNQVFDVWGLGWNTTFILNGSLEWLVLVVDMIDELVEFVNLAFAAVLEPIIGIIQSGGSIDYPTY</sequence>
<dbReference type="EMBL" id="OU015567">
    <property type="protein sequence ID" value="CAG5110941.1"/>
    <property type="molecule type" value="Genomic_DNA"/>
</dbReference>
<evidence type="ECO:0000256" key="1">
    <source>
        <dbReference type="SAM" id="SignalP"/>
    </source>
</evidence>
<name>A0ABN7T006_OIKDI</name>
<accession>A0ABN7T006</accession>
<keyword evidence="3" id="KW-1185">Reference proteome</keyword>
<feature type="chain" id="PRO_5045196795" evidence="1">
    <location>
        <begin position="19"/>
        <end position="278"/>
    </location>
</feature>